<evidence type="ECO:0000256" key="4">
    <source>
        <dbReference type="HAMAP-Rule" id="MF_01478"/>
    </source>
</evidence>
<dbReference type="GO" id="GO:1990904">
    <property type="term" value="C:ribonucleoprotein complex"/>
    <property type="evidence" value="ECO:0007669"/>
    <property type="project" value="UniProtKB-KW"/>
</dbReference>
<proteinExistence type="inferred from homology"/>
<comment type="subunit">
    <text evidence="4">Part of the 50S ribosomal subunit. Homodimer, it forms part of the ribosomal stalk which helps the ribosome interact with GTP-bound translation factors. Forms a heptameric L10(L12)2(L12)2(L12)2 complex, where L10 forms an elongated spine to which the L12 dimers bind in a sequential fashion.</text>
</comment>
<reference evidence="6" key="1">
    <citation type="submission" date="2006-10" db="EMBL/GenBank/DDBJ databases">
        <title>Complete sequence of Methanosaeta thermophila PT.</title>
        <authorList>
            <consortium name="US DOE Joint Genome Institute"/>
            <person name="Copeland A."/>
            <person name="Lucas S."/>
            <person name="Lapidus A."/>
            <person name="Barry K."/>
            <person name="Detter J.C."/>
            <person name="Glavina del Rio T."/>
            <person name="Hammon N."/>
            <person name="Israni S."/>
            <person name="Pitluck S."/>
            <person name="Chain P."/>
            <person name="Malfatti S."/>
            <person name="Shin M."/>
            <person name="Vergez L."/>
            <person name="Schmutz J."/>
            <person name="Larimer F."/>
            <person name="Land M."/>
            <person name="Hauser L."/>
            <person name="Kyrpides N."/>
            <person name="Kim E."/>
            <person name="Smith K.S."/>
            <person name="Ingram-Smith C."/>
            <person name="Richardson P."/>
        </authorList>
    </citation>
    <scope>NUCLEOTIDE SEQUENCE [LARGE SCALE GENOMIC DNA]</scope>
    <source>
        <strain evidence="6">PT</strain>
    </source>
</reference>
<dbReference type="Gene3D" id="1.10.10.1410">
    <property type="match status" value="1"/>
</dbReference>
<evidence type="ECO:0000256" key="3">
    <source>
        <dbReference type="ARBA" id="ARBA00023274"/>
    </source>
</evidence>
<dbReference type="Proteomes" id="UP000000674">
    <property type="component" value="Chromosome"/>
</dbReference>
<comment type="function">
    <text evidence="4">Forms part of the ribosomal stalk, playing a central role in the interaction of the ribosome with GTP-bound translation factors.</text>
</comment>
<accession>A0B920</accession>
<dbReference type="NCBIfam" id="TIGR03685">
    <property type="entry name" value="ribo_P1_arch"/>
    <property type="match status" value="1"/>
</dbReference>
<evidence type="ECO:0000313" key="6">
    <source>
        <dbReference type="EMBL" id="ABK15194.1"/>
    </source>
</evidence>
<dbReference type="OrthoDB" id="3337at2157"/>
<feature type="region of interest" description="Disordered" evidence="5">
    <location>
        <begin position="71"/>
        <end position="105"/>
    </location>
</feature>
<protein>
    <recommendedName>
        <fullName evidence="4">Large ribosomal subunit protein P1</fullName>
    </recommendedName>
</protein>
<dbReference type="InterPro" id="IPR027534">
    <property type="entry name" value="Ribosomal_P1/P2"/>
</dbReference>
<dbReference type="STRING" id="349307.Mthe_1419"/>
<dbReference type="GO" id="GO:0003735">
    <property type="term" value="F:structural constituent of ribosome"/>
    <property type="evidence" value="ECO:0007669"/>
    <property type="project" value="InterPro"/>
</dbReference>
<evidence type="ECO:0000313" key="7">
    <source>
        <dbReference type="Proteomes" id="UP000000674"/>
    </source>
</evidence>
<dbReference type="Pfam" id="PF00428">
    <property type="entry name" value="Ribosomal_60s"/>
    <property type="match status" value="1"/>
</dbReference>
<dbReference type="AlphaFoldDB" id="A0B920"/>
<dbReference type="RefSeq" id="WP_011696586.1">
    <property type="nucleotide sequence ID" value="NC_008553.1"/>
</dbReference>
<dbReference type="GO" id="GO:0006414">
    <property type="term" value="P:translational elongation"/>
    <property type="evidence" value="ECO:0007669"/>
    <property type="project" value="InterPro"/>
</dbReference>
<dbReference type="InterPro" id="IPR038716">
    <property type="entry name" value="P1/P2_N_sf"/>
</dbReference>
<gene>
    <name evidence="4" type="primary">rpl12</name>
    <name evidence="6" type="ordered locus">Mthe_1419</name>
</gene>
<evidence type="ECO:0000256" key="1">
    <source>
        <dbReference type="ARBA" id="ARBA00005436"/>
    </source>
</evidence>
<dbReference type="GO" id="GO:0005840">
    <property type="term" value="C:ribosome"/>
    <property type="evidence" value="ECO:0007669"/>
    <property type="project" value="UniProtKB-KW"/>
</dbReference>
<dbReference type="GeneID" id="4463224"/>
<keyword evidence="2 4" id="KW-0689">Ribosomal protein</keyword>
<keyword evidence="3 4" id="KW-0687">Ribonucleoprotein</keyword>
<dbReference type="KEGG" id="mtp:Mthe_1419"/>
<dbReference type="EMBL" id="CP000477">
    <property type="protein sequence ID" value="ABK15194.1"/>
    <property type="molecule type" value="Genomic_DNA"/>
</dbReference>
<dbReference type="CDD" id="cd05832">
    <property type="entry name" value="Ribosomal_L12p"/>
    <property type="match status" value="1"/>
</dbReference>
<organism evidence="6 7">
    <name type="scientific">Methanothrix thermoacetophila (strain DSM 6194 / JCM 14653 / NBRC 101360 / PT)</name>
    <name type="common">Methanosaeta thermophila</name>
    <dbReference type="NCBI Taxonomy" id="349307"/>
    <lineage>
        <taxon>Archaea</taxon>
        <taxon>Methanobacteriati</taxon>
        <taxon>Methanobacteriota</taxon>
        <taxon>Stenosarchaea group</taxon>
        <taxon>Methanomicrobia</taxon>
        <taxon>Methanotrichales</taxon>
        <taxon>Methanotrichaceae</taxon>
        <taxon>Methanothrix</taxon>
    </lineage>
</organism>
<dbReference type="HOGENOM" id="CLU_114656_2_0_2"/>
<feature type="compositionally biased region" description="Acidic residues" evidence="5">
    <location>
        <begin position="84"/>
        <end position="96"/>
    </location>
</feature>
<sequence length="105" mass="10766">MEYIYAALLLHSSGKEVSDDGIKKVLEAAGVAPDEVRIKALVSALEGVDIDKILSQATAMPVAAAAPAAAAAETEAKKPAAKAEEEEEKEEAEESGIEGLGALFG</sequence>
<evidence type="ECO:0000256" key="5">
    <source>
        <dbReference type="SAM" id="MobiDB-lite"/>
    </source>
</evidence>
<keyword evidence="7" id="KW-1185">Reference proteome</keyword>
<dbReference type="InterPro" id="IPR022295">
    <property type="entry name" value="Ribosomal_P1_arc"/>
</dbReference>
<dbReference type="FunFam" id="1.10.10.1410:FF:000002">
    <property type="entry name" value="60S acidic ribosomal protein P2"/>
    <property type="match status" value="1"/>
</dbReference>
<comment type="similarity">
    <text evidence="1 4">Belongs to the eukaryotic ribosomal protein P1/P2 family.</text>
</comment>
<dbReference type="HAMAP" id="MF_01478">
    <property type="entry name" value="Ribosomal_L12_arch"/>
    <property type="match status" value="1"/>
</dbReference>
<evidence type="ECO:0000256" key="2">
    <source>
        <dbReference type="ARBA" id="ARBA00022980"/>
    </source>
</evidence>
<name>A0B920_METTP</name>
<feature type="compositionally biased region" description="Basic and acidic residues" evidence="5">
    <location>
        <begin position="74"/>
        <end position="83"/>
    </location>
</feature>